<evidence type="ECO:0000313" key="1">
    <source>
        <dbReference type="EMBL" id="AMK15816.1"/>
    </source>
</evidence>
<reference evidence="1 2" key="1">
    <citation type="journal article" date="2016" name="Genome Announc.">
        <title>Draft Genome Sequence of the Rumen Methanogen Methanobrevibacter olleyae YLM1.</title>
        <authorList>
            <person name="Kelly W.J."/>
            <person name="Li D."/>
            <person name="Lambie S.C."/>
            <person name="Cox F."/>
            <person name="Attwood G.T."/>
            <person name="Altermann E."/>
            <person name="Leahy S.C."/>
        </authorList>
    </citation>
    <scope>NUCLEOTIDE SEQUENCE [LARGE SCALE GENOMIC DNA]</scope>
    <source>
        <strain evidence="1 2">YLM1</strain>
    </source>
</reference>
<accession>A0A126R1A8</accession>
<gene>
    <name evidence="1" type="ORF">YLM1_1259</name>
</gene>
<dbReference type="GeneID" id="28489565"/>
<dbReference type="RefSeq" id="WP_067147381.1">
    <property type="nucleotide sequence ID" value="NZ_CP014265.1"/>
</dbReference>
<evidence type="ECO:0000313" key="2">
    <source>
        <dbReference type="Proteomes" id="UP000066376"/>
    </source>
</evidence>
<sequence>MTETQNINEKDTDKNQEEINSLKEEISYLKEILVSKIFEEDHLINFTCKEIETDYSLKFGVYKYKIKDYKIKIKKTKRTIELIKKMINKQSTNQFNKDIGDLEENQIKINKTKINRPKINMVEIENHIANEFKEEDLELETETAKVNILIEKHKNSLNKNQDFKELNTCYKDCIRKIHPDLLLKPTSFEENLFYNSKEAYEDRDLVELESTRNLINMHKIDKIPKTLEEFEELRDKIEINIELEEKEISRIINSKPHTQLKFLLDTKKVNDYKEGLVTSLLEVEKEFIKVNKKLIELKKENNITYKLDLTKENG</sequence>
<name>A0A126R1A8_METOL</name>
<keyword evidence="2" id="KW-1185">Reference proteome</keyword>
<organism evidence="1 2">
    <name type="scientific">Methanobrevibacter olleyae</name>
    <dbReference type="NCBI Taxonomy" id="294671"/>
    <lineage>
        <taxon>Archaea</taxon>
        <taxon>Methanobacteriati</taxon>
        <taxon>Methanobacteriota</taxon>
        <taxon>Methanomada group</taxon>
        <taxon>Methanobacteria</taxon>
        <taxon>Methanobacteriales</taxon>
        <taxon>Methanobacteriaceae</taxon>
        <taxon>Methanobrevibacter</taxon>
    </lineage>
</organism>
<proteinExistence type="predicted"/>
<protein>
    <submittedName>
        <fullName evidence="1">Uncharacterized protein</fullName>
    </submittedName>
</protein>
<dbReference type="AlphaFoldDB" id="A0A126R1A8"/>
<dbReference type="PATRIC" id="fig|294671.3.peg.1316"/>
<dbReference type="STRING" id="294671.YLM1_1259"/>
<dbReference type="KEGG" id="mol:YLM1_1259"/>
<reference evidence="2" key="2">
    <citation type="submission" date="2016-02" db="EMBL/GenBank/DDBJ databases">
        <title>The draft genome sequence of the rumen methanogen Methanobrevibacter olleyae YLM1.</title>
        <authorList>
            <consortium name="New Zealand Agricultural Greenhouse Gas Research Centre/Pastoral Greenhouse Gas Research Consortium"/>
            <person name="Kelly W.J."/>
            <person name="Li D."/>
            <person name="Lambie S.C."/>
            <person name="Attwood G.T."/>
            <person name="Altermann E."/>
            <person name="Leahy S.C."/>
        </authorList>
    </citation>
    <scope>NUCLEOTIDE SEQUENCE [LARGE SCALE GENOMIC DNA]</scope>
    <source>
        <strain evidence="2">YLM1</strain>
    </source>
</reference>
<dbReference type="Proteomes" id="UP000066376">
    <property type="component" value="Chromosome"/>
</dbReference>
<dbReference type="EMBL" id="CP014265">
    <property type="protein sequence ID" value="AMK15816.1"/>
    <property type="molecule type" value="Genomic_DNA"/>
</dbReference>